<gene>
    <name evidence="1" type="ORF">SMN809_LOCUS78956</name>
</gene>
<sequence>MNYIHLQTEPILIEQLYRRVVSPSCGAVSSFIGITRDNFEGRRVTRLSYEAYEPMALKELNRLCDDARRKFVNIEHIAISHRLGSVFNYYNRAKKNSRIEA</sequence>
<dbReference type="InterPro" id="IPR003448">
    <property type="entry name" value="Mopterin_biosynth_MoaE"/>
</dbReference>
<dbReference type="SUPFAM" id="SSF54690">
    <property type="entry name" value="Molybdopterin synthase subunit MoaE"/>
    <property type="match status" value="1"/>
</dbReference>
<dbReference type="CDD" id="cd00756">
    <property type="entry name" value="MoaE"/>
    <property type="match status" value="1"/>
</dbReference>
<evidence type="ECO:0008006" key="3">
    <source>
        <dbReference type="Google" id="ProtNLM"/>
    </source>
</evidence>
<name>A0A8S3J8B5_9BILA</name>
<protein>
    <recommendedName>
        <fullName evidence="3">Molybdopterin synthase catalytic subunit</fullName>
    </recommendedName>
</protein>
<dbReference type="Pfam" id="PF02391">
    <property type="entry name" value="MoaE"/>
    <property type="match status" value="1"/>
</dbReference>
<accession>A0A8S3J8B5</accession>
<organism evidence="1 2">
    <name type="scientific">Rotaria magnacalcarata</name>
    <dbReference type="NCBI Taxonomy" id="392030"/>
    <lineage>
        <taxon>Eukaryota</taxon>
        <taxon>Metazoa</taxon>
        <taxon>Spiralia</taxon>
        <taxon>Gnathifera</taxon>
        <taxon>Rotifera</taxon>
        <taxon>Eurotatoria</taxon>
        <taxon>Bdelloidea</taxon>
        <taxon>Philodinida</taxon>
        <taxon>Philodinidae</taxon>
        <taxon>Rotaria</taxon>
    </lineage>
</organism>
<dbReference type="Proteomes" id="UP000676336">
    <property type="component" value="Unassembled WGS sequence"/>
</dbReference>
<dbReference type="PANTHER" id="PTHR23404">
    <property type="entry name" value="MOLYBDOPTERIN SYNTHASE RELATED"/>
    <property type="match status" value="1"/>
</dbReference>
<dbReference type="EMBL" id="CAJOBI010341237">
    <property type="protein sequence ID" value="CAF5213193.1"/>
    <property type="molecule type" value="Genomic_DNA"/>
</dbReference>
<dbReference type="AlphaFoldDB" id="A0A8S3J8B5"/>
<comment type="caution">
    <text evidence="1">The sequence shown here is derived from an EMBL/GenBank/DDBJ whole genome shotgun (WGS) entry which is preliminary data.</text>
</comment>
<dbReference type="GO" id="GO:0006777">
    <property type="term" value="P:Mo-molybdopterin cofactor biosynthetic process"/>
    <property type="evidence" value="ECO:0007669"/>
    <property type="project" value="InterPro"/>
</dbReference>
<evidence type="ECO:0000313" key="1">
    <source>
        <dbReference type="EMBL" id="CAF5213193.1"/>
    </source>
</evidence>
<proteinExistence type="predicted"/>
<dbReference type="Gene3D" id="3.90.1170.40">
    <property type="entry name" value="Molybdopterin biosynthesis MoaE subunit"/>
    <property type="match status" value="1"/>
</dbReference>
<reference evidence="1" key="1">
    <citation type="submission" date="2021-02" db="EMBL/GenBank/DDBJ databases">
        <authorList>
            <person name="Nowell W R."/>
        </authorList>
    </citation>
    <scope>NUCLEOTIDE SEQUENCE</scope>
</reference>
<dbReference type="InterPro" id="IPR036563">
    <property type="entry name" value="MoaE_sf"/>
</dbReference>
<evidence type="ECO:0000313" key="2">
    <source>
        <dbReference type="Proteomes" id="UP000676336"/>
    </source>
</evidence>